<protein>
    <submittedName>
        <fullName evidence="1">Uncharacterized protein</fullName>
    </submittedName>
</protein>
<name>A0A1B0BWA0_9MUSC</name>
<evidence type="ECO:0000313" key="2">
    <source>
        <dbReference type="Proteomes" id="UP000092460"/>
    </source>
</evidence>
<proteinExistence type="predicted"/>
<evidence type="ECO:0000313" key="1">
    <source>
        <dbReference type="EnsemblMetazoa" id="GPPI042504-PA"/>
    </source>
</evidence>
<dbReference type="Proteomes" id="UP000092460">
    <property type="component" value="Unassembled WGS sequence"/>
</dbReference>
<dbReference type="VEuPathDB" id="VectorBase:GPPI042504"/>
<dbReference type="EnsemblMetazoa" id="GPPI042504-RA">
    <property type="protein sequence ID" value="GPPI042504-PA"/>
    <property type="gene ID" value="GPPI042504"/>
</dbReference>
<keyword evidence="2" id="KW-1185">Reference proteome</keyword>
<sequence length="64" mass="7741">MTLQWTNICSLHIDEHWKFVKLKFIPHKQQHQKEDQISDLLLIYLHAEKEEIVKLSIVMTRMSP</sequence>
<accession>A0A1B0BWA0</accession>
<reference evidence="2" key="1">
    <citation type="submission" date="2015-01" db="EMBL/GenBank/DDBJ databases">
        <authorList>
            <person name="Aksoy S."/>
            <person name="Warren W."/>
            <person name="Wilson R.K."/>
        </authorList>
    </citation>
    <scope>NUCLEOTIDE SEQUENCE [LARGE SCALE GENOMIC DNA]</scope>
    <source>
        <strain evidence="2">IAEA</strain>
    </source>
</reference>
<dbReference type="EMBL" id="JXJN01021682">
    <property type="status" value="NOT_ANNOTATED_CDS"/>
    <property type="molecule type" value="Genomic_DNA"/>
</dbReference>
<dbReference type="AlphaFoldDB" id="A0A1B0BWA0"/>
<organism evidence="1 2">
    <name type="scientific">Glossina palpalis gambiensis</name>
    <dbReference type="NCBI Taxonomy" id="67801"/>
    <lineage>
        <taxon>Eukaryota</taxon>
        <taxon>Metazoa</taxon>
        <taxon>Ecdysozoa</taxon>
        <taxon>Arthropoda</taxon>
        <taxon>Hexapoda</taxon>
        <taxon>Insecta</taxon>
        <taxon>Pterygota</taxon>
        <taxon>Neoptera</taxon>
        <taxon>Endopterygota</taxon>
        <taxon>Diptera</taxon>
        <taxon>Brachycera</taxon>
        <taxon>Muscomorpha</taxon>
        <taxon>Hippoboscoidea</taxon>
        <taxon>Glossinidae</taxon>
        <taxon>Glossina</taxon>
    </lineage>
</organism>
<reference evidence="1" key="2">
    <citation type="submission" date="2020-05" db="UniProtKB">
        <authorList>
            <consortium name="EnsemblMetazoa"/>
        </authorList>
    </citation>
    <scope>IDENTIFICATION</scope>
    <source>
        <strain evidence="1">IAEA</strain>
    </source>
</reference>